<reference evidence="1" key="1">
    <citation type="submission" date="2021-06" db="EMBL/GenBank/DDBJ databases">
        <authorList>
            <person name="Kallberg Y."/>
            <person name="Tangrot J."/>
            <person name="Rosling A."/>
        </authorList>
    </citation>
    <scope>NUCLEOTIDE SEQUENCE</scope>
    <source>
        <strain evidence="1">AU212A</strain>
    </source>
</reference>
<dbReference type="EMBL" id="CAJVPM010001653">
    <property type="protein sequence ID" value="CAG8470847.1"/>
    <property type="molecule type" value="Genomic_DNA"/>
</dbReference>
<accession>A0ACA9KFK7</accession>
<gene>
    <name evidence="1" type="ORF">SCALOS_LOCUS2019</name>
</gene>
<protein>
    <submittedName>
        <fullName evidence="1">11468_t:CDS:1</fullName>
    </submittedName>
</protein>
<sequence>MNEVLQIIDISEISSNANNIEISETLQVNDMFEISFPSIRNIEISEVSHIEETFNNNKQNNIIESKH</sequence>
<dbReference type="Proteomes" id="UP000789860">
    <property type="component" value="Unassembled WGS sequence"/>
</dbReference>
<evidence type="ECO:0000313" key="2">
    <source>
        <dbReference type="Proteomes" id="UP000789860"/>
    </source>
</evidence>
<comment type="caution">
    <text evidence="1">The sequence shown here is derived from an EMBL/GenBank/DDBJ whole genome shotgun (WGS) entry which is preliminary data.</text>
</comment>
<name>A0ACA9KFK7_9GLOM</name>
<keyword evidence="2" id="KW-1185">Reference proteome</keyword>
<evidence type="ECO:0000313" key="1">
    <source>
        <dbReference type="EMBL" id="CAG8470847.1"/>
    </source>
</evidence>
<proteinExistence type="predicted"/>
<organism evidence="1 2">
    <name type="scientific">Scutellospora calospora</name>
    <dbReference type="NCBI Taxonomy" id="85575"/>
    <lineage>
        <taxon>Eukaryota</taxon>
        <taxon>Fungi</taxon>
        <taxon>Fungi incertae sedis</taxon>
        <taxon>Mucoromycota</taxon>
        <taxon>Glomeromycotina</taxon>
        <taxon>Glomeromycetes</taxon>
        <taxon>Diversisporales</taxon>
        <taxon>Gigasporaceae</taxon>
        <taxon>Scutellospora</taxon>
    </lineage>
</organism>
<feature type="non-terminal residue" evidence="1">
    <location>
        <position position="67"/>
    </location>
</feature>